<dbReference type="AlphaFoldDB" id="T1JW41"/>
<accession>T1JW41</accession>
<reference evidence="1" key="2">
    <citation type="submission" date="2015-06" db="UniProtKB">
        <authorList>
            <consortium name="EnsemblMetazoa"/>
        </authorList>
    </citation>
    <scope>IDENTIFICATION</scope>
</reference>
<evidence type="ECO:0000313" key="1">
    <source>
        <dbReference type="EnsemblMetazoa" id="tetur02g06910.1"/>
    </source>
</evidence>
<reference evidence="2" key="1">
    <citation type="submission" date="2011-08" db="EMBL/GenBank/DDBJ databases">
        <authorList>
            <person name="Rombauts S."/>
        </authorList>
    </citation>
    <scope>NUCLEOTIDE SEQUENCE</scope>
    <source>
        <strain evidence="2">London</strain>
    </source>
</reference>
<dbReference type="Proteomes" id="UP000015104">
    <property type="component" value="Unassembled WGS sequence"/>
</dbReference>
<dbReference type="HOGENOM" id="CLU_3423432_0_0_1"/>
<evidence type="ECO:0000313" key="2">
    <source>
        <dbReference type="Proteomes" id="UP000015104"/>
    </source>
</evidence>
<name>T1JW41_TETUR</name>
<sequence length="23" mass="2679">MIQFESRIVAFYLSTSVSPLEFN</sequence>
<proteinExistence type="predicted"/>
<organism evidence="1 2">
    <name type="scientific">Tetranychus urticae</name>
    <name type="common">Two-spotted spider mite</name>
    <dbReference type="NCBI Taxonomy" id="32264"/>
    <lineage>
        <taxon>Eukaryota</taxon>
        <taxon>Metazoa</taxon>
        <taxon>Ecdysozoa</taxon>
        <taxon>Arthropoda</taxon>
        <taxon>Chelicerata</taxon>
        <taxon>Arachnida</taxon>
        <taxon>Acari</taxon>
        <taxon>Acariformes</taxon>
        <taxon>Trombidiformes</taxon>
        <taxon>Prostigmata</taxon>
        <taxon>Eleutherengona</taxon>
        <taxon>Raphignathae</taxon>
        <taxon>Tetranychoidea</taxon>
        <taxon>Tetranychidae</taxon>
        <taxon>Tetranychus</taxon>
    </lineage>
</organism>
<dbReference type="EMBL" id="CAEY01000807">
    <property type="status" value="NOT_ANNOTATED_CDS"/>
    <property type="molecule type" value="Genomic_DNA"/>
</dbReference>
<keyword evidence="2" id="KW-1185">Reference proteome</keyword>
<dbReference type="EnsemblMetazoa" id="tetur02g06910.1">
    <property type="protein sequence ID" value="tetur02g06910.1"/>
    <property type="gene ID" value="tetur02g06910"/>
</dbReference>
<protein>
    <submittedName>
        <fullName evidence="1">Uncharacterized protein</fullName>
    </submittedName>
</protein>